<protein>
    <submittedName>
        <fullName evidence="2">Uncharacterized protein</fullName>
    </submittedName>
</protein>
<accession>A0A7J8SHM3</accession>
<gene>
    <name evidence="2" type="ORF">Godav_010578</name>
</gene>
<evidence type="ECO:0000313" key="3">
    <source>
        <dbReference type="Proteomes" id="UP000593561"/>
    </source>
</evidence>
<organism evidence="2 3">
    <name type="scientific">Gossypium davidsonii</name>
    <name type="common">Davidson's cotton</name>
    <name type="synonym">Gossypium klotzschianum subsp. davidsonii</name>
    <dbReference type="NCBI Taxonomy" id="34287"/>
    <lineage>
        <taxon>Eukaryota</taxon>
        <taxon>Viridiplantae</taxon>
        <taxon>Streptophyta</taxon>
        <taxon>Embryophyta</taxon>
        <taxon>Tracheophyta</taxon>
        <taxon>Spermatophyta</taxon>
        <taxon>Magnoliopsida</taxon>
        <taxon>eudicotyledons</taxon>
        <taxon>Gunneridae</taxon>
        <taxon>Pentapetalae</taxon>
        <taxon>rosids</taxon>
        <taxon>malvids</taxon>
        <taxon>Malvales</taxon>
        <taxon>Malvaceae</taxon>
        <taxon>Malvoideae</taxon>
        <taxon>Gossypium</taxon>
    </lineage>
</organism>
<reference evidence="2 3" key="1">
    <citation type="journal article" date="2019" name="Genome Biol. Evol.">
        <title>Insights into the evolution of the New World diploid cottons (Gossypium, subgenus Houzingenia) based on genome sequencing.</title>
        <authorList>
            <person name="Grover C.E."/>
            <person name="Arick M.A. 2nd"/>
            <person name="Thrash A."/>
            <person name="Conover J.L."/>
            <person name="Sanders W.S."/>
            <person name="Peterson D.G."/>
            <person name="Frelichowski J.E."/>
            <person name="Scheffler J.A."/>
            <person name="Scheffler B.E."/>
            <person name="Wendel J.F."/>
        </authorList>
    </citation>
    <scope>NUCLEOTIDE SEQUENCE [LARGE SCALE GENOMIC DNA]</scope>
    <source>
        <strain evidence="2">27</strain>
        <tissue evidence="2">Leaf</tissue>
    </source>
</reference>
<keyword evidence="3" id="KW-1185">Reference proteome</keyword>
<comment type="caution">
    <text evidence="2">The sequence shown here is derived from an EMBL/GenBank/DDBJ whole genome shotgun (WGS) entry which is preliminary data.</text>
</comment>
<evidence type="ECO:0000256" key="1">
    <source>
        <dbReference type="SAM" id="MobiDB-lite"/>
    </source>
</evidence>
<sequence length="208" mass="23261">MRKFVSNDSGTSYPNSFFDPNVISHCCASDLELLCSVGMSGEGKEVDNREMNDNAKRMEDSLLNSLANKEDEFGDGIQRNLRMKTIGSRNKMHSINNELEKLVKDPVLSDGAIGLVGDMPMYNTAHPDMSEFKSEREQHRGQRYRDIQPLESRPPRQYRRPRIPFSGIATSSLGITISTSQRRPPSLILSKISRYPPLGIAISPSSEG</sequence>
<feature type="compositionally biased region" description="Basic and acidic residues" evidence="1">
    <location>
        <begin position="133"/>
        <end position="148"/>
    </location>
</feature>
<dbReference type="Proteomes" id="UP000593561">
    <property type="component" value="Unassembled WGS sequence"/>
</dbReference>
<feature type="region of interest" description="Disordered" evidence="1">
    <location>
        <begin position="133"/>
        <end position="165"/>
    </location>
</feature>
<dbReference type="AlphaFoldDB" id="A0A7J8SHM3"/>
<proteinExistence type="predicted"/>
<dbReference type="EMBL" id="JABFAC010000009">
    <property type="protein sequence ID" value="MBA0625375.1"/>
    <property type="molecule type" value="Genomic_DNA"/>
</dbReference>
<evidence type="ECO:0000313" key="2">
    <source>
        <dbReference type="EMBL" id="MBA0625375.1"/>
    </source>
</evidence>
<name>A0A7J8SHM3_GOSDV</name>